<dbReference type="AlphaFoldDB" id="A0AAN7TLC3"/>
<gene>
    <name evidence="2" type="ORF">LTR62_001771</name>
</gene>
<accession>A0AAN7TLC3</accession>
<organism evidence="2 3">
    <name type="scientific">Meristemomyces frigidus</name>
    <dbReference type="NCBI Taxonomy" id="1508187"/>
    <lineage>
        <taxon>Eukaryota</taxon>
        <taxon>Fungi</taxon>
        <taxon>Dikarya</taxon>
        <taxon>Ascomycota</taxon>
        <taxon>Pezizomycotina</taxon>
        <taxon>Dothideomycetes</taxon>
        <taxon>Dothideomycetidae</taxon>
        <taxon>Mycosphaerellales</taxon>
        <taxon>Teratosphaeriaceae</taxon>
        <taxon>Meristemomyces</taxon>
    </lineage>
</organism>
<comment type="caution">
    <text evidence="2">The sequence shown here is derived from an EMBL/GenBank/DDBJ whole genome shotgun (WGS) entry which is preliminary data.</text>
</comment>
<evidence type="ECO:0000313" key="2">
    <source>
        <dbReference type="EMBL" id="KAK5115074.1"/>
    </source>
</evidence>
<dbReference type="InterPro" id="IPR029033">
    <property type="entry name" value="His_PPase_superfam"/>
</dbReference>
<dbReference type="EMBL" id="JAVRRL010000014">
    <property type="protein sequence ID" value="KAK5115074.1"/>
    <property type="molecule type" value="Genomic_DNA"/>
</dbReference>
<dbReference type="GO" id="GO:0046390">
    <property type="term" value="P:ribose phosphate biosynthetic process"/>
    <property type="evidence" value="ECO:0007669"/>
    <property type="project" value="TreeGrafter"/>
</dbReference>
<dbReference type="SUPFAM" id="SSF53254">
    <property type="entry name" value="Phosphoglycerate mutase-like"/>
    <property type="match status" value="1"/>
</dbReference>
<name>A0AAN7TLC3_9PEZI</name>
<evidence type="ECO:0008006" key="4">
    <source>
        <dbReference type="Google" id="ProtNLM"/>
    </source>
</evidence>
<evidence type="ECO:0000313" key="3">
    <source>
        <dbReference type="Proteomes" id="UP001310890"/>
    </source>
</evidence>
<proteinExistence type="predicted"/>
<dbReference type="SMART" id="SM00855">
    <property type="entry name" value="PGAM"/>
    <property type="match status" value="1"/>
</dbReference>
<sequence>MTTPRVFIIRHGETEWSLNGRHTGISDIPLTPNGEKRIRATGRALVGADRLIVPKNLAHIYVSPRKRAQRTLELLGLGCKEGDIPWDKHGDLAAVNRGEEIEAGTGAAPGKEMEKKVDGAVVGEVDERGVRAKVEVTEAVREWDYGDYEGVTSQEIREQRQKDGEGEWDIWRDGCPGGESPQQITARLDALIDDIRTRFHAHAIGKPKGSVTEPYDVLIIAHGHVLRAFAARWIRKDIADNPSLILEAGGVGTLSYEHHKLNEPAILLGGAFMSDVVEAVEGEKAKR</sequence>
<feature type="binding site" evidence="1">
    <location>
        <position position="67"/>
    </location>
    <ligand>
        <name>substrate</name>
    </ligand>
</feature>
<dbReference type="GO" id="GO:0050278">
    <property type="term" value="F:sedoheptulose-bisphosphatase activity"/>
    <property type="evidence" value="ECO:0007669"/>
    <property type="project" value="TreeGrafter"/>
</dbReference>
<reference evidence="2" key="1">
    <citation type="submission" date="2023-08" db="EMBL/GenBank/DDBJ databases">
        <title>Black Yeasts Isolated from many extreme environments.</title>
        <authorList>
            <person name="Coleine C."/>
            <person name="Stajich J.E."/>
            <person name="Selbmann L."/>
        </authorList>
    </citation>
    <scope>NUCLEOTIDE SEQUENCE</scope>
    <source>
        <strain evidence="2">CCFEE 5401</strain>
    </source>
</reference>
<protein>
    <recommendedName>
        <fullName evidence="4">Phosphoglycerate mutase</fullName>
    </recommendedName>
</protein>
<dbReference type="Gene3D" id="3.40.50.1240">
    <property type="entry name" value="Phosphoglycerate mutase-like"/>
    <property type="match status" value="1"/>
</dbReference>
<dbReference type="PANTHER" id="PTHR48100:SF15">
    <property type="entry name" value="SEDOHEPTULOSE 1,7-BISPHOSPHATASE"/>
    <property type="match status" value="1"/>
</dbReference>
<dbReference type="InterPro" id="IPR013078">
    <property type="entry name" value="His_Pase_superF_clade-1"/>
</dbReference>
<dbReference type="CDD" id="cd07067">
    <property type="entry name" value="HP_PGM_like"/>
    <property type="match status" value="1"/>
</dbReference>
<dbReference type="InterPro" id="IPR050275">
    <property type="entry name" value="PGM_Phosphatase"/>
</dbReference>
<evidence type="ECO:0000256" key="1">
    <source>
        <dbReference type="PIRSR" id="PIRSR613078-2"/>
    </source>
</evidence>
<feature type="binding site" evidence="1">
    <location>
        <begin position="23"/>
        <end position="24"/>
    </location>
    <ligand>
        <name>substrate</name>
    </ligand>
</feature>
<dbReference type="Proteomes" id="UP001310890">
    <property type="component" value="Unassembled WGS sequence"/>
</dbReference>
<dbReference type="Pfam" id="PF00300">
    <property type="entry name" value="His_Phos_1"/>
    <property type="match status" value="2"/>
</dbReference>
<dbReference type="PANTHER" id="PTHR48100">
    <property type="entry name" value="BROAD-SPECIFICITY PHOSPHATASE YOR283W-RELATED"/>
    <property type="match status" value="1"/>
</dbReference>